<dbReference type="PANTHER" id="PTHR36513">
    <property type="entry name" value="ABC TRANSMEMBRANE TYPE-1 DOMAIN-CONTAINING PROTEIN"/>
    <property type="match status" value="1"/>
</dbReference>
<dbReference type="PIRSF" id="PIRSF033909">
    <property type="entry name" value="UCP033909"/>
    <property type="match status" value="1"/>
</dbReference>
<dbReference type="PANTHER" id="PTHR36513:SF1">
    <property type="entry name" value="TRANSMEMBRANE PROTEIN"/>
    <property type="match status" value="1"/>
</dbReference>
<protein>
    <submittedName>
        <fullName evidence="1">Alpha/beta hydrolase</fullName>
    </submittedName>
</protein>
<dbReference type="InterPro" id="IPR029058">
    <property type="entry name" value="AB_hydrolase_fold"/>
</dbReference>
<evidence type="ECO:0000313" key="2">
    <source>
        <dbReference type="Proteomes" id="UP001144805"/>
    </source>
</evidence>
<evidence type="ECO:0000313" key="1">
    <source>
        <dbReference type="EMBL" id="MCX5572336.1"/>
    </source>
</evidence>
<name>A0A9X3E5P6_9HYPH</name>
<keyword evidence="2" id="KW-1185">Reference proteome</keyword>
<dbReference type="GO" id="GO:0016787">
    <property type="term" value="F:hydrolase activity"/>
    <property type="evidence" value="ECO:0007669"/>
    <property type="project" value="UniProtKB-KW"/>
</dbReference>
<dbReference type="SUPFAM" id="SSF53474">
    <property type="entry name" value="alpha/beta-Hydrolases"/>
    <property type="match status" value="1"/>
</dbReference>
<dbReference type="RefSeq" id="WP_266341297.1">
    <property type="nucleotide sequence ID" value="NZ_JAPKNK010000019.1"/>
</dbReference>
<organism evidence="1 2">
    <name type="scientific">Kaistia nematophila</name>
    <dbReference type="NCBI Taxonomy" id="2994654"/>
    <lineage>
        <taxon>Bacteria</taxon>
        <taxon>Pseudomonadati</taxon>
        <taxon>Pseudomonadota</taxon>
        <taxon>Alphaproteobacteria</taxon>
        <taxon>Hyphomicrobiales</taxon>
        <taxon>Kaistiaceae</taxon>
        <taxon>Kaistia</taxon>
    </lineage>
</organism>
<dbReference type="InterPro" id="IPR014586">
    <property type="entry name" value="UCP033909"/>
</dbReference>
<sequence>MVWIRTGVTSLVLVGLLAGCGGRPKDVLLPVAVTAPIPGSSTVDMMVATTRQRSNVPGEIFTGERGRAIDFANMVVSIPPDNVRKKGDVQWPKKLPGDPTKDFVTLKAQDMNLKQARAWFNSRIKATPKRQALVFIHGFNNRFEDAVYRFAQIVHDSGSDVVPILFTWPSRGSVLAYGYDRESNNYSRDALELLLKALADDPNVDEVSILAHSMGNWVTLEALRQMAIRDKRVAPKIRNVMLAAPDVDVDVFRRQMADIGPNGPQVTLFVSQDDRALKVSRRVWGNIERLGQINVAQEPFATEMQQDKITVIDLTKLRTDDRLNHAKFAASPEVVQLIGARLAEGQTMTDSKSAFGDRLVAVTTGAAASVGTAAGLIVTAPVAIIDPETRETYNSQIKAFGNTLSDNADSAGALLKPASGVAY</sequence>
<dbReference type="Pfam" id="PF05990">
    <property type="entry name" value="DUF900"/>
    <property type="match status" value="1"/>
</dbReference>
<comment type="caution">
    <text evidence="1">The sequence shown here is derived from an EMBL/GenBank/DDBJ whole genome shotgun (WGS) entry which is preliminary data.</text>
</comment>
<dbReference type="Proteomes" id="UP001144805">
    <property type="component" value="Unassembled WGS sequence"/>
</dbReference>
<dbReference type="Gene3D" id="3.40.50.1820">
    <property type="entry name" value="alpha/beta hydrolase"/>
    <property type="match status" value="1"/>
</dbReference>
<dbReference type="AlphaFoldDB" id="A0A9X3E5P6"/>
<reference evidence="1" key="1">
    <citation type="submission" date="2022-11" db="EMBL/GenBank/DDBJ databases">
        <title>Biodiversity and phylogenetic relationships of bacteria.</title>
        <authorList>
            <person name="Machado R.A.R."/>
            <person name="Bhat A."/>
            <person name="Loulou A."/>
            <person name="Kallel S."/>
        </authorList>
    </citation>
    <scope>NUCLEOTIDE SEQUENCE</scope>
    <source>
        <strain evidence="1">K-TC2</strain>
    </source>
</reference>
<dbReference type="EMBL" id="JAPKNK010000019">
    <property type="protein sequence ID" value="MCX5572336.1"/>
    <property type="molecule type" value="Genomic_DNA"/>
</dbReference>
<proteinExistence type="predicted"/>
<dbReference type="InterPro" id="IPR010297">
    <property type="entry name" value="DUF900_hydrolase"/>
</dbReference>
<gene>
    <name evidence="1" type="ORF">OSH07_24260</name>
</gene>
<accession>A0A9X3E5P6</accession>
<keyword evidence="1" id="KW-0378">Hydrolase</keyword>
<dbReference type="PROSITE" id="PS51257">
    <property type="entry name" value="PROKAR_LIPOPROTEIN"/>
    <property type="match status" value="1"/>
</dbReference>